<comment type="caution">
    <text evidence="5">The sequence shown here is derived from an EMBL/GenBank/DDBJ whole genome shotgun (WGS) entry which is preliminary data.</text>
</comment>
<gene>
    <name evidence="5" type="ORF">XENORESO_019309</name>
</gene>
<evidence type="ECO:0000259" key="2">
    <source>
        <dbReference type="Pfam" id="PF15292"/>
    </source>
</evidence>
<dbReference type="Pfam" id="PF21855">
    <property type="entry name" value="Treslin_STD"/>
    <property type="match status" value="1"/>
</dbReference>
<dbReference type="PANTHER" id="PTHR21556">
    <property type="entry name" value="TRESLIN"/>
    <property type="match status" value="1"/>
</dbReference>
<proteinExistence type="predicted"/>
<feature type="compositionally biased region" description="Basic and acidic residues" evidence="1">
    <location>
        <begin position="598"/>
        <end position="613"/>
    </location>
</feature>
<feature type="domain" description="Treslin STD" evidence="4">
    <location>
        <begin position="627"/>
        <end position="778"/>
    </location>
</feature>
<sequence>MDIAFKSMALHNLVFVIDVDYEDYESDHRLEVRNNFVKRGILYILLHYGYKYGFEKVRWGYKFYQARAGRNASIISRRSDFKELRHKTFEDFEQEFEARFDAKDKMCPSQQKQQSSKSASVQNAVRETLLDFQWDRPDITSPTKLSLRPRKSSRAGKLGLSQENDSSSSGRNVVFVVSRCPRSRPHLLDFLSVKDDHLPADVTEDLLPKSLNDMLVQQQVVLHWIDTRSHFEVMSCEDRFGSDKLSAVLAQVGGRVIPMVALFNLCCDHKSDSGFRRETFLINSSIGYLLSSERLYRLAFPAVAGVLRWDHGNAAHNCHVVVEPVSRGQRLLHESIEVNLKGALQGWDASMLTQTSTESWVLQICDSSNHEAAAFLHLFRQLSALSLHMLAEVNHNELCCPGVFSPLSQSTALLTVLQPIIFGHDQLLKTNIIAPVTAETSADLPDVVDSVLSVVYDIMNEDDDGTNDAPVPEWALQELGYRPQTTNMLEAWFPQSDQSGVSANLMESIRLLHAVPDQGTDEDLSEAQQDLFSGLSELYQGSQESVSKRGKKRGAHCTPVKQKMKTMSRSLQMLNVARLNVKAQKTQTETEPVGSEGRGADRPGRRRLSDRNKPGGASALSFSSEKELLCHLKVSYDKTLEEKDSSLLTSVQQLLNAVKVFLVAESDWEEKASLIVQQHLMKSSKSVRQLYGGAHDAANKVRECQLQVMLRLELCRRFSSKQSYSLDADQMAEEAAEMLRIISLTTDPVCLARFLQDEVLPGFLTAVPKVLADIYNSLGTQLPDALVAVLPADFFSDDSVAKDSISPSASLPPISTQSLISEDGLLDLRTRSANKRGSGMLTRHRSMTESTQSLRQIQLPKKVTRTILRCSIGENLQGSSDHRSALSSITMLQTYQAMRLAELGATTPPESPVMPLLNEARCETQIQLRHSQTSCTATPTEEGDAARELEPSDGTATEPRPSSPKDGLEQGSSSRAPEGLDVPEEEDTVLLAVGLEIQGFQEQGDMFASFWQLPPKRCFAGVVRDPSPKRRCVSPTQSPNHNFPTNAFALKGPSLGAFNVFLSTAVVPNVCMYAPNVSIKNKVKIKWLQAWQLPVRWDLLTQAGGRYFIHTQSCGSCMLTC</sequence>
<dbReference type="InterPro" id="IPR053920">
    <property type="entry name" value="Treslin_STD"/>
</dbReference>
<name>A0ABV0X584_9TELE</name>
<dbReference type="Pfam" id="PF15292">
    <property type="entry name" value="Treslin_M"/>
    <property type="match status" value="1"/>
</dbReference>
<feature type="compositionally biased region" description="Polar residues" evidence="1">
    <location>
        <begin position="928"/>
        <end position="939"/>
    </location>
</feature>
<feature type="region of interest" description="Disordered" evidence="1">
    <location>
        <begin position="581"/>
        <end position="620"/>
    </location>
</feature>
<dbReference type="InterPro" id="IPR053919">
    <property type="entry name" value="Treslin_N"/>
</dbReference>
<reference evidence="5 6" key="1">
    <citation type="submission" date="2021-06" db="EMBL/GenBank/DDBJ databases">
        <authorList>
            <person name="Palmer J.M."/>
        </authorList>
    </citation>
    <scope>NUCLEOTIDE SEQUENCE [LARGE SCALE GENOMIC DNA]</scope>
    <source>
        <strain evidence="5 6">XR_2019</strain>
        <tissue evidence="5">Muscle</tissue>
    </source>
</reference>
<evidence type="ECO:0000259" key="4">
    <source>
        <dbReference type="Pfam" id="PF21855"/>
    </source>
</evidence>
<dbReference type="InterPro" id="IPR026153">
    <property type="entry name" value="Treslin"/>
</dbReference>
<evidence type="ECO:0008006" key="7">
    <source>
        <dbReference type="Google" id="ProtNLM"/>
    </source>
</evidence>
<organism evidence="5 6">
    <name type="scientific">Xenotaenia resolanae</name>
    <dbReference type="NCBI Taxonomy" id="208358"/>
    <lineage>
        <taxon>Eukaryota</taxon>
        <taxon>Metazoa</taxon>
        <taxon>Chordata</taxon>
        <taxon>Craniata</taxon>
        <taxon>Vertebrata</taxon>
        <taxon>Euteleostomi</taxon>
        <taxon>Actinopterygii</taxon>
        <taxon>Neopterygii</taxon>
        <taxon>Teleostei</taxon>
        <taxon>Neoteleostei</taxon>
        <taxon>Acanthomorphata</taxon>
        <taxon>Ovalentaria</taxon>
        <taxon>Atherinomorphae</taxon>
        <taxon>Cyprinodontiformes</taxon>
        <taxon>Goodeidae</taxon>
        <taxon>Xenotaenia</taxon>
    </lineage>
</organism>
<evidence type="ECO:0000256" key="1">
    <source>
        <dbReference type="SAM" id="MobiDB-lite"/>
    </source>
</evidence>
<dbReference type="Proteomes" id="UP001444071">
    <property type="component" value="Unassembled WGS sequence"/>
</dbReference>
<dbReference type="InterPro" id="IPR032746">
    <property type="entry name" value="Treslin_M"/>
</dbReference>
<dbReference type="Pfam" id="PF21854">
    <property type="entry name" value="Treslin_N"/>
    <property type="match status" value="1"/>
</dbReference>
<feature type="domain" description="Treslin M" evidence="2">
    <location>
        <begin position="279"/>
        <end position="417"/>
    </location>
</feature>
<feature type="region of interest" description="Disordered" evidence="1">
    <location>
        <begin position="928"/>
        <end position="983"/>
    </location>
</feature>
<keyword evidence="6" id="KW-1185">Reference proteome</keyword>
<evidence type="ECO:0000259" key="3">
    <source>
        <dbReference type="Pfam" id="PF21854"/>
    </source>
</evidence>
<protein>
    <recommendedName>
        <fullName evidence="7">Treslin</fullName>
    </recommendedName>
</protein>
<dbReference type="EMBL" id="JAHRIM010090790">
    <property type="protein sequence ID" value="MEQ2277076.1"/>
    <property type="molecule type" value="Genomic_DNA"/>
</dbReference>
<evidence type="ECO:0000313" key="6">
    <source>
        <dbReference type="Proteomes" id="UP001444071"/>
    </source>
</evidence>
<feature type="domain" description="Treslin N-terminal" evidence="3">
    <location>
        <begin position="32"/>
        <end position="212"/>
    </location>
</feature>
<accession>A0ABV0X584</accession>
<feature type="region of interest" description="Disordered" evidence="1">
    <location>
        <begin position="141"/>
        <end position="168"/>
    </location>
</feature>
<dbReference type="PANTHER" id="PTHR21556:SF2">
    <property type="entry name" value="TRESLIN"/>
    <property type="match status" value="1"/>
</dbReference>
<evidence type="ECO:0000313" key="5">
    <source>
        <dbReference type="EMBL" id="MEQ2277076.1"/>
    </source>
</evidence>